<evidence type="ECO:0000313" key="2">
    <source>
        <dbReference type="EMBL" id="CAD8213031.1"/>
    </source>
</evidence>
<protein>
    <submittedName>
        <fullName evidence="2">Uncharacterized protein</fullName>
    </submittedName>
</protein>
<organism evidence="2 3">
    <name type="scientific">Paramecium octaurelia</name>
    <dbReference type="NCBI Taxonomy" id="43137"/>
    <lineage>
        <taxon>Eukaryota</taxon>
        <taxon>Sar</taxon>
        <taxon>Alveolata</taxon>
        <taxon>Ciliophora</taxon>
        <taxon>Intramacronucleata</taxon>
        <taxon>Oligohymenophorea</taxon>
        <taxon>Peniculida</taxon>
        <taxon>Parameciidae</taxon>
        <taxon>Paramecium</taxon>
    </lineage>
</organism>
<evidence type="ECO:0000256" key="1">
    <source>
        <dbReference type="SAM" id="MobiDB-lite"/>
    </source>
</evidence>
<proteinExistence type="predicted"/>
<sequence length="86" mass="9922">MSHGSDNVQTSIVQNNRGQRSPQNSQQQDPQTLQKKSPPIILLQKQDNQVQMEKAQQNLKVKSLFEDNSVIKEFEEEIEQDLYPAK</sequence>
<comment type="caution">
    <text evidence="2">The sequence shown here is derived from an EMBL/GenBank/DDBJ whole genome shotgun (WGS) entry which is preliminary data.</text>
</comment>
<dbReference type="AlphaFoldDB" id="A0A8S1YHX9"/>
<reference evidence="2" key="1">
    <citation type="submission" date="2021-01" db="EMBL/GenBank/DDBJ databases">
        <authorList>
            <consortium name="Genoscope - CEA"/>
            <person name="William W."/>
        </authorList>
    </citation>
    <scope>NUCLEOTIDE SEQUENCE</scope>
</reference>
<feature type="region of interest" description="Disordered" evidence="1">
    <location>
        <begin position="1"/>
        <end position="40"/>
    </location>
</feature>
<gene>
    <name evidence="2" type="ORF">POCTA_138.1.T1600044</name>
</gene>
<dbReference type="Proteomes" id="UP000683925">
    <property type="component" value="Unassembled WGS sequence"/>
</dbReference>
<accession>A0A8S1YHX9</accession>
<feature type="compositionally biased region" description="Polar residues" evidence="1">
    <location>
        <begin position="1"/>
        <end position="35"/>
    </location>
</feature>
<name>A0A8S1YHX9_PAROT</name>
<evidence type="ECO:0000313" key="3">
    <source>
        <dbReference type="Proteomes" id="UP000683925"/>
    </source>
</evidence>
<dbReference type="EMBL" id="CAJJDP010000162">
    <property type="protein sequence ID" value="CAD8213031.1"/>
    <property type="molecule type" value="Genomic_DNA"/>
</dbReference>
<keyword evidence="3" id="KW-1185">Reference proteome</keyword>